<dbReference type="GO" id="GO:0006313">
    <property type="term" value="P:DNA transposition"/>
    <property type="evidence" value="ECO:0007669"/>
    <property type="project" value="InterPro"/>
</dbReference>
<sequence length="194" mass="21816">MPADREFLGMPLWRTFAATGADLLWRVSADRILPMHRMLRDGSWLSRIHAATDPAHTGPITVRVLAYQLNGTGQAAGEGYRPVTTLLDARCYPARQMAALYHERWEAESVLAELETRRRGAHVVLAGKTPDGVLQQLWAHLLVHRALRGQMVRTAATQHLDPDRISFTETLHAARCRRTPSMRSIGYGRMCSPR</sequence>
<dbReference type="SUPFAM" id="SSF53098">
    <property type="entry name" value="Ribonuclease H-like"/>
    <property type="match status" value="1"/>
</dbReference>
<dbReference type="GO" id="GO:0004803">
    <property type="term" value="F:transposase activity"/>
    <property type="evidence" value="ECO:0007669"/>
    <property type="project" value="InterPro"/>
</dbReference>
<keyword evidence="3" id="KW-1185">Reference proteome</keyword>
<gene>
    <name evidence="2" type="ORF">GCM10010358_69230</name>
</gene>
<dbReference type="AlphaFoldDB" id="A0A918NY14"/>
<feature type="domain" description="Transposase IS4-like" evidence="1">
    <location>
        <begin position="3"/>
        <end position="143"/>
    </location>
</feature>
<proteinExistence type="predicted"/>
<dbReference type="RefSeq" id="WP_190194287.1">
    <property type="nucleotide sequence ID" value="NZ_BMVU01000057.1"/>
</dbReference>
<dbReference type="GO" id="GO:0003677">
    <property type="term" value="F:DNA binding"/>
    <property type="evidence" value="ECO:0007669"/>
    <property type="project" value="InterPro"/>
</dbReference>
<reference evidence="2" key="2">
    <citation type="submission" date="2020-09" db="EMBL/GenBank/DDBJ databases">
        <authorList>
            <person name="Sun Q."/>
            <person name="Ohkuma M."/>
        </authorList>
    </citation>
    <scope>NUCLEOTIDE SEQUENCE</scope>
    <source>
        <strain evidence="2">JCM 4790</strain>
    </source>
</reference>
<evidence type="ECO:0000313" key="2">
    <source>
        <dbReference type="EMBL" id="GGY05996.1"/>
    </source>
</evidence>
<dbReference type="Pfam" id="PF01609">
    <property type="entry name" value="DDE_Tnp_1"/>
    <property type="match status" value="1"/>
</dbReference>
<reference evidence="2" key="1">
    <citation type="journal article" date="2014" name="Int. J. Syst. Evol. Microbiol.">
        <title>Complete genome sequence of Corynebacterium casei LMG S-19264T (=DSM 44701T), isolated from a smear-ripened cheese.</title>
        <authorList>
            <consortium name="US DOE Joint Genome Institute (JGI-PGF)"/>
            <person name="Walter F."/>
            <person name="Albersmeier A."/>
            <person name="Kalinowski J."/>
            <person name="Ruckert C."/>
        </authorList>
    </citation>
    <scope>NUCLEOTIDE SEQUENCE</scope>
    <source>
        <strain evidence="2">JCM 4790</strain>
    </source>
</reference>
<evidence type="ECO:0000259" key="1">
    <source>
        <dbReference type="Pfam" id="PF01609"/>
    </source>
</evidence>
<comment type="caution">
    <text evidence="2">The sequence shown here is derived from an EMBL/GenBank/DDBJ whole genome shotgun (WGS) entry which is preliminary data.</text>
</comment>
<protein>
    <recommendedName>
        <fullName evidence="1">Transposase IS4-like domain-containing protein</fullName>
    </recommendedName>
</protein>
<accession>A0A918NY14</accession>
<dbReference type="InterPro" id="IPR002559">
    <property type="entry name" value="Transposase_11"/>
</dbReference>
<name>A0A918NY14_9ACTN</name>
<dbReference type="Proteomes" id="UP000619244">
    <property type="component" value="Unassembled WGS sequence"/>
</dbReference>
<dbReference type="InterPro" id="IPR012337">
    <property type="entry name" value="RNaseH-like_sf"/>
</dbReference>
<dbReference type="EMBL" id="BMVU01000057">
    <property type="protein sequence ID" value="GGY05996.1"/>
    <property type="molecule type" value="Genomic_DNA"/>
</dbReference>
<evidence type="ECO:0000313" key="3">
    <source>
        <dbReference type="Proteomes" id="UP000619244"/>
    </source>
</evidence>
<organism evidence="2 3">
    <name type="scientific">Streptomyces minutiscleroticus</name>
    <dbReference type="NCBI Taxonomy" id="68238"/>
    <lineage>
        <taxon>Bacteria</taxon>
        <taxon>Bacillati</taxon>
        <taxon>Actinomycetota</taxon>
        <taxon>Actinomycetes</taxon>
        <taxon>Kitasatosporales</taxon>
        <taxon>Streptomycetaceae</taxon>
        <taxon>Streptomyces</taxon>
    </lineage>
</organism>